<comment type="subcellular location">
    <subcellularLocation>
        <location evidence="1">Membrane</location>
        <topology evidence="1">Single-pass type I membrane protein</topology>
    </subcellularLocation>
</comment>
<dbReference type="GeneID" id="109717569"/>
<dbReference type="RefSeq" id="XP_020099004.1">
    <property type="nucleotide sequence ID" value="XM_020243415.1"/>
</dbReference>
<dbReference type="GO" id="GO:0016020">
    <property type="term" value="C:membrane"/>
    <property type="evidence" value="ECO:0007669"/>
    <property type="project" value="UniProtKB-SubCell"/>
</dbReference>
<keyword evidence="4 13" id="KW-0812">Transmembrane</keyword>
<feature type="binding site" evidence="12">
    <location>
        <position position="365"/>
    </location>
    <ligand>
        <name>ATP</name>
        <dbReference type="ChEBI" id="CHEBI:30616"/>
    </ligand>
</feature>
<dbReference type="InterPro" id="IPR017441">
    <property type="entry name" value="Protein_kinase_ATP_BS"/>
</dbReference>
<keyword evidence="10 13" id="KW-0472">Membrane</keyword>
<dbReference type="PROSITE" id="PS00108">
    <property type="entry name" value="PROTEIN_KINASE_ST"/>
    <property type="match status" value="1"/>
</dbReference>
<dbReference type="AlphaFoldDB" id="A0A6P5FSV6"/>
<sequence>MSEIHLFLLFFLVRGSLLADSLNPFCPVTQLSCGGTTWNISFPFFTNSTTNPRCPEVHYIYCQNESPVVQFYNTGFAYAVRDYSPQDKTIVVDDFNLNSYWAPDCVFLYNFTHPVPAINLTQLTLSTKKALTAFTCDEIESDYNQNIFSDYLGHVSCKNYTLFLPQISGYRRESDLPPHCFSRGGLWFNWKLSFGGDYGGSSDGGISLLSGGFSHNWVLHPDCFGCEVTASDSCSTSGDPGDLDSPCQCIKHCQGDGKGAHVLRKRSIIIGVIVGLLSLLLFALFFFIYLLRKRLYDLLLFPKKISETEQRVEAILQNYKHCAPKRYEYSEVKKITKNFKNTIGKGGFGVVFKGKLSDGQEVAVKVLNESKGEGEDFVTEILSISRTSHVNVVMLLGFCFEGSNRALIYEFMPNGTLADFIYEDKSNMEASVRWERLHDIAVGIARGLECLHRGCNSRIVHFDIKPHNILLDKQLRPKIADFGLAKLCSTKMSALSVHGRRGTPGYMAPEFCFPNFGSISSKADVYSYGMMVLQMVKERDSICEGVENSSEYCSVYCIYNHLTKYDDLGAFGVTVETEEIAKKLILVGLWCIQIIPADRPSMSQVVEMLEGGVECLPMPPFPKLF</sequence>
<keyword evidence="3" id="KW-0808">Transferase</keyword>
<keyword evidence="5 14" id="KW-0732">Signal</keyword>
<protein>
    <submittedName>
        <fullName evidence="17">LEAF RUST 10 DISEASE-RESISTANCE LOCUS RECEPTOR-LIKE PROTEIN KINASE-like 2.3</fullName>
    </submittedName>
</protein>
<evidence type="ECO:0000313" key="16">
    <source>
        <dbReference type="Proteomes" id="UP000515123"/>
    </source>
</evidence>
<evidence type="ECO:0000256" key="7">
    <source>
        <dbReference type="ARBA" id="ARBA00022777"/>
    </source>
</evidence>
<keyword evidence="2" id="KW-0723">Serine/threonine-protein kinase</keyword>
<dbReference type="InterPro" id="IPR008271">
    <property type="entry name" value="Ser/Thr_kinase_AS"/>
</dbReference>
<dbReference type="OrthoDB" id="4062651at2759"/>
<evidence type="ECO:0000256" key="2">
    <source>
        <dbReference type="ARBA" id="ARBA00022527"/>
    </source>
</evidence>
<dbReference type="SUPFAM" id="SSF56112">
    <property type="entry name" value="Protein kinase-like (PK-like)"/>
    <property type="match status" value="1"/>
</dbReference>
<evidence type="ECO:0000256" key="14">
    <source>
        <dbReference type="SAM" id="SignalP"/>
    </source>
</evidence>
<keyword evidence="16" id="KW-1185">Reference proteome</keyword>
<evidence type="ECO:0000256" key="9">
    <source>
        <dbReference type="ARBA" id="ARBA00022989"/>
    </source>
</evidence>
<evidence type="ECO:0000256" key="5">
    <source>
        <dbReference type="ARBA" id="ARBA00022729"/>
    </source>
</evidence>
<dbReference type="InterPro" id="IPR045874">
    <property type="entry name" value="LRK10/LRL21-25-like"/>
</dbReference>
<reference evidence="16" key="1">
    <citation type="journal article" date="2015" name="Nat. Genet.">
        <title>The pineapple genome and the evolution of CAM photosynthesis.</title>
        <authorList>
            <person name="Ming R."/>
            <person name="VanBuren R."/>
            <person name="Wai C.M."/>
            <person name="Tang H."/>
            <person name="Schatz M.C."/>
            <person name="Bowers J.E."/>
            <person name="Lyons E."/>
            <person name="Wang M.L."/>
            <person name="Chen J."/>
            <person name="Biggers E."/>
            <person name="Zhang J."/>
            <person name="Huang L."/>
            <person name="Zhang L."/>
            <person name="Miao W."/>
            <person name="Zhang J."/>
            <person name="Ye Z."/>
            <person name="Miao C."/>
            <person name="Lin Z."/>
            <person name="Wang H."/>
            <person name="Zhou H."/>
            <person name="Yim W.C."/>
            <person name="Priest H.D."/>
            <person name="Zheng C."/>
            <person name="Woodhouse M."/>
            <person name="Edger P.P."/>
            <person name="Guyot R."/>
            <person name="Guo H.B."/>
            <person name="Guo H."/>
            <person name="Zheng G."/>
            <person name="Singh R."/>
            <person name="Sharma A."/>
            <person name="Min X."/>
            <person name="Zheng Y."/>
            <person name="Lee H."/>
            <person name="Gurtowski J."/>
            <person name="Sedlazeck F.J."/>
            <person name="Harkess A."/>
            <person name="McKain M.R."/>
            <person name="Liao Z."/>
            <person name="Fang J."/>
            <person name="Liu J."/>
            <person name="Zhang X."/>
            <person name="Zhang Q."/>
            <person name="Hu W."/>
            <person name="Qin Y."/>
            <person name="Wang K."/>
            <person name="Chen L.Y."/>
            <person name="Shirley N."/>
            <person name="Lin Y.R."/>
            <person name="Liu L.Y."/>
            <person name="Hernandez A.G."/>
            <person name="Wright C.L."/>
            <person name="Bulone V."/>
            <person name="Tuskan G.A."/>
            <person name="Heath K."/>
            <person name="Zee F."/>
            <person name="Moore P.H."/>
            <person name="Sunkar R."/>
            <person name="Leebens-Mack J.H."/>
            <person name="Mockler T."/>
            <person name="Bennetzen J.L."/>
            <person name="Freeling M."/>
            <person name="Sankoff D."/>
            <person name="Paterson A.H."/>
            <person name="Zhu X."/>
            <person name="Yang X."/>
            <person name="Smith J.A."/>
            <person name="Cushman J.C."/>
            <person name="Paull R.E."/>
            <person name="Yu Q."/>
        </authorList>
    </citation>
    <scope>NUCLEOTIDE SEQUENCE [LARGE SCALE GENOMIC DNA]</scope>
    <source>
        <strain evidence="16">cv. F153</strain>
    </source>
</reference>
<dbReference type="SMART" id="SM00220">
    <property type="entry name" value="S_TKc"/>
    <property type="match status" value="1"/>
</dbReference>
<dbReference type="PANTHER" id="PTHR27009">
    <property type="entry name" value="RUST RESISTANCE KINASE LR10-RELATED"/>
    <property type="match status" value="1"/>
</dbReference>
<evidence type="ECO:0000256" key="4">
    <source>
        <dbReference type="ARBA" id="ARBA00022692"/>
    </source>
</evidence>
<evidence type="ECO:0000256" key="13">
    <source>
        <dbReference type="SAM" id="Phobius"/>
    </source>
</evidence>
<keyword evidence="8 12" id="KW-0067">ATP-binding</keyword>
<organism evidence="16 17">
    <name type="scientific">Ananas comosus</name>
    <name type="common">Pineapple</name>
    <name type="synonym">Ananas ananas</name>
    <dbReference type="NCBI Taxonomy" id="4615"/>
    <lineage>
        <taxon>Eukaryota</taxon>
        <taxon>Viridiplantae</taxon>
        <taxon>Streptophyta</taxon>
        <taxon>Embryophyta</taxon>
        <taxon>Tracheophyta</taxon>
        <taxon>Spermatophyta</taxon>
        <taxon>Magnoliopsida</taxon>
        <taxon>Liliopsida</taxon>
        <taxon>Poales</taxon>
        <taxon>Bromeliaceae</taxon>
        <taxon>Bromelioideae</taxon>
        <taxon>Ananas</taxon>
    </lineage>
</organism>
<name>A0A6P5FSV6_ANACO</name>
<keyword evidence="7" id="KW-0418">Kinase</keyword>
<dbReference type="PROSITE" id="PS50011">
    <property type="entry name" value="PROTEIN_KINASE_DOM"/>
    <property type="match status" value="1"/>
</dbReference>
<gene>
    <name evidence="17" type="primary">LOC109717569</name>
</gene>
<evidence type="ECO:0000256" key="11">
    <source>
        <dbReference type="ARBA" id="ARBA00023180"/>
    </source>
</evidence>
<dbReference type="FunFam" id="3.30.200.20:FF:000178">
    <property type="entry name" value="serine/threonine-protein kinase PBS1-like"/>
    <property type="match status" value="1"/>
</dbReference>
<feature type="chain" id="PRO_5027642584" evidence="14">
    <location>
        <begin position="20"/>
        <end position="625"/>
    </location>
</feature>
<reference evidence="17" key="2">
    <citation type="submission" date="2025-08" db="UniProtKB">
        <authorList>
            <consortium name="RefSeq"/>
        </authorList>
    </citation>
    <scope>IDENTIFICATION</scope>
    <source>
        <tissue evidence="17">Leaf</tissue>
    </source>
</reference>
<evidence type="ECO:0000256" key="10">
    <source>
        <dbReference type="ARBA" id="ARBA00023136"/>
    </source>
</evidence>
<evidence type="ECO:0000256" key="6">
    <source>
        <dbReference type="ARBA" id="ARBA00022741"/>
    </source>
</evidence>
<evidence type="ECO:0000256" key="8">
    <source>
        <dbReference type="ARBA" id="ARBA00022840"/>
    </source>
</evidence>
<accession>A0A6P5FSV6</accession>
<dbReference type="PROSITE" id="PS00107">
    <property type="entry name" value="PROTEIN_KINASE_ATP"/>
    <property type="match status" value="1"/>
</dbReference>
<feature type="signal peptide" evidence="14">
    <location>
        <begin position="1"/>
        <end position="19"/>
    </location>
</feature>
<dbReference type="InterPro" id="IPR011009">
    <property type="entry name" value="Kinase-like_dom_sf"/>
</dbReference>
<evidence type="ECO:0000313" key="17">
    <source>
        <dbReference type="RefSeq" id="XP_020099004.1"/>
    </source>
</evidence>
<dbReference type="Gene3D" id="1.10.510.10">
    <property type="entry name" value="Transferase(Phosphotransferase) domain 1"/>
    <property type="match status" value="1"/>
</dbReference>
<keyword evidence="11" id="KW-0325">Glycoprotein</keyword>
<dbReference type="GO" id="GO:0004674">
    <property type="term" value="F:protein serine/threonine kinase activity"/>
    <property type="evidence" value="ECO:0007669"/>
    <property type="project" value="UniProtKB-KW"/>
</dbReference>
<keyword evidence="6 12" id="KW-0547">Nucleotide-binding</keyword>
<feature type="transmembrane region" description="Helical" evidence="13">
    <location>
        <begin position="268"/>
        <end position="291"/>
    </location>
</feature>
<dbReference type="InterPro" id="IPR000719">
    <property type="entry name" value="Prot_kinase_dom"/>
</dbReference>
<dbReference type="Proteomes" id="UP000515123">
    <property type="component" value="Linkage group 11"/>
</dbReference>
<dbReference type="GO" id="GO:0005524">
    <property type="term" value="F:ATP binding"/>
    <property type="evidence" value="ECO:0007669"/>
    <property type="project" value="UniProtKB-UniRule"/>
</dbReference>
<keyword evidence="9 13" id="KW-1133">Transmembrane helix</keyword>
<evidence type="ECO:0000259" key="15">
    <source>
        <dbReference type="PROSITE" id="PS50011"/>
    </source>
</evidence>
<dbReference type="FunFam" id="1.10.510.10:FF:000590">
    <property type="entry name" value="PR5-like receptor kinase"/>
    <property type="match status" value="1"/>
</dbReference>
<dbReference type="Gene3D" id="3.30.200.20">
    <property type="entry name" value="Phosphorylase Kinase, domain 1"/>
    <property type="match status" value="1"/>
</dbReference>
<dbReference type="Pfam" id="PF00069">
    <property type="entry name" value="Pkinase"/>
    <property type="match status" value="1"/>
</dbReference>
<proteinExistence type="predicted"/>
<evidence type="ECO:0000256" key="3">
    <source>
        <dbReference type="ARBA" id="ARBA00022679"/>
    </source>
</evidence>
<evidence type="ECO:0000256" key="1">
    <source>
        <dbReference type="ARBA" id="ARBA00004479"/>
    </source>
</evidence>
<evidence type="ECO:0000256" key="12">
    <source>
        <dbReference type="PROSITE-ProRule" id="PRU10141"/>
    </source>
</evidence>
<feature type="domain" description="Protein kinase" evidence="15">
    <location>
        <begin position="337"/>
        <end position="621"/>
    </location>
</feature>